<sequence>GFTTCIVTNNWLDDGDKRDSLAQMMCELSQHFDFLIESCQVGMIKPEPQIYNFLLDTLKAKPNEV</sequence>
<comment type="caution">
    <text evidence="1">The sequence shown here is derived from an EMBL/GenBank/DDBJ whole genome shotgun (WGS) entry which is preliminary data.</text>
</comment>
<dbReference type="OrthoDB" id="408373at2759"/>
<dbReference type="AlphaFoldDB" id="A0A851URH1"/>
<name>A0A851URH1_9PASS</name>
<dbReference type="PANTHER" id="PTHR47829:SF1">
    <property type="entry name" value="HAD FAMILY PHOSPHATASE"/>
    <property type="match status" value="1"/>
</dbReference>
<gene>
    <name evidence="1" type="primary">Ephx2_1</name>
    <name evidence="1" type="ORF">ELAFOR_R12725</name>
</gene>
<proteinExistence type="predicted"/>
<dbReference type="GO" id="GO:0016787">
    <property type="term" value="F:hydrolase activity"/>
    <property type="evidence" value="ECO:0007669"/>
    <property type="project" value="UniProtKB-KW"/>
</dbReference>
<evidence type="ECO:0000313" key="1">
    <source>
        <dbReference type="EMBL" id="NXD32284.1"/>
    </source>
</evidence>
<organism evidence="1 2">
    <name type="scientific">Elachura formosa</name>
    <name type="common">spotted wren-babbler</name>
    <dbReference type="NCBI Taxonomy" id="1463973"/>
    <lineage>
        <taxon>Eukaryota</taxon>
        <taxon>Metazoa</taxon>
        <taxon>Chordata</taxon>
        <taxon>Craniata</taxon>
        <taxon>Vertebrata</taxon>
        <taxon>Euteleostomi</taxon>
        <taxon>Archelosauria</taxon>
        <taxon>Archosauria</taxon>
        <taxon>Dinosauria</taxon>
        <taxon>Saurischia</taxon>
        <taxon>Theropoda</taxon>
        <taxon>Coelurosauria</taxon>
        <taxon>Aves</taxon>
        <taxon>Neognathae</taxon>
        <taxon>Neoaves</taxon>
        <taxon>Telluraves</taxon>
        <taxon>Australaves</taxon>
        <taxon>Passeriformes</taxon>
        <taxon>Elachuridae</taxon>
        <taxon>Elachura</taxon>
    </lineage>
</organism>
<dbReference type="SUPFAM" id="SSF56784">
    <property type="entry name" value="HAD-like"/>
    <property type="match status" value="1"/>
</dbReference>
<dbReference type="Proteomes" id="UP000623542">
    <property type="component" value="Unassembled WGS sequence"/>
</dbReference>
<dbReference type="PANTHER" id="PTHR47829">
    <property type="entry name" value="HYDROLASE, PUTATIVE (AFU_ORTHOLOGUE AFUA_1G12880)-RELATED"/>
    <property type="match status" value="1"/>
</dbReference>
<feature type="non-terminal residue" evidence="1">
    <location>
        <position position="1"/>
    </location>
</feature>
<keyword evidence="1" id="KW-0378">Hydrolase</keyword>
<dbReference type="PRINTS" id="PR00413">
    <property type="entry name" value="HADHALOGNASE"/>
</dbReference>
<dbReference type="InterPro" id="IPR052898">
    <property type="entry name" value="ACAD10-like"/>
</dbReference>
<dbReference type="InterPro" id="IPR036412">
    <property type="entry name" value="HAD-like_sf"/>
</dbReference>
<dbReference type="InterPro" id="IPR006439">
    <property type="entry name" value="HAD-SF_hydro_IA"/>
</dbReference>
<evidence type="ECO:0000313" key="2">
    <source>
        <dbReference type="Proteomes" id="UP000623542"/>
    </source>
</evidence>
<feature type="non-terminal residue" evidence="1">
    <location>
        <position position="65"/>
    </location>
</feature>
<reference evidence="1" key="1">
    <citation type="submission" date="2019-09" db="EMBL/GenBank/DDBJ databases">
        <title>Bird 10,000 Genomes (B10K) Project - Family phase.</title>
        <authorList>
            <person name="Zhang G."/>
        </authorList>
    </citation>
    <scope>NUCLEOTIDE SEQUENCE</scope>
    <source>
        <strain evidence="1">B10K-IZCAS-20218</strain>
        <tissue evidence="1">Blood</tissue>
    </source>
</reference>
<keyword evidence="2" id="KW-1185">Reference proteome</keyword>
<protein>
    <submittedName>
        <fullName evidence="1">HYES hydrolase</fullName>
    </submittedName>
</protein>
<dbReference type="InterPro" id="IPR023214">
    <property type="entry name" value="HAD_sf"/>
</dbReference>
<dbReference type="EMBL" id="WBNG01004486">
    <property type="protein sequence ID" value="NXD32284.1"/>
    <property type="molecule type" value="Genomic_DNA"/>
</dbReference>
<dbReference type="Gene3D" id="3.40.50.1000">
    <property type="entry name" value="HAD superfamily/HAD-like"/>
    <property type="match status" value="1"/>
</dbReference>
<dbReference type="Pfam" id="PF00702">
    <property type="entry name" value="Hydrolase"/>
    <property type="match status" value="1"/>
</dbReference>
<accession>A0A851URH1</accession>